<reference evidence="1 2" key="1">
    <citation type="submission" date="2024-08" db="EMBL/GenBank/DDBJ databases">
        <authorList>
            <person name="Ishaq N."/>
        </authorList>
    </citation>
    <scope>NUCLEOTIDE SEQUENCE [LARGE SCALE GENOMIC DNA]</scope>
    <source>
        <strain evidence="1 2">DSM 18651</strain>
    </source>
</reference>
<proteinExistence type="predicted"/>
<sequence length="64" mass="7129">MSNKAIGLQFDLTYPAVAAVIPDASKPSRIKEEMEALETDIPEALWQKNHVKNTLSPIPLPFRP</sequence>
<accession>A0ABV4P1Z2</accession>
<dbReference type="Proteomes" id="UP001569428">
    <property type="component" value="Unassembled WGS sequence"/>
</dbReference>
<dbReference type="InterPro" id="IPR036812">
    <property type="entry name" value="NAD(P)_OxRdtase_dom_sf"/>
</dbReference>
<organism evidence="1 2">
    <name type="scientific">Microbulbifer epialgicus</name>
    <dbReference type="NCBI Taxonomy" id="393907"/>
    <lineage>
        <taxon>Bacteria</taxon>
        <taxon>Pseudomonadati</taxon>
        <taxon>Pseudomonadota</taxon>
        <taxon>Gammaproteobacteria</taxon>
        <taxon>Cellvibrionales</taxon>
        <taxon>Microbulbiferaceae</taxon>
        <taxon>Microbulbifer</taxon>
    </lineage>
</organism>
<keyword evidence="2" id="KW-1185">Reference proteome</keyword>
<dbReference type="RefSeq" id="WP_371839989.1">
    <property type="nucleotide sequence ID" value="NZ_JBGMEK010000038.1"/>
</dbReference>
<gene>
    <name evidence="1" type="ORF">ACCI49_15530</name>
</gene>
<comment type="caution">
    <text evidence="1">The sequence shown here is derived from an EMBL/GenBank/DDBJ whole genome shotgun (WGS) entry which is preliminary data.</text>
</comment>
<dbReference type="EMBL" id="JBGMEK010000038">
    <property type="protein sequence ID" value="MFA0812324.1"/>
    <property type="molecule type" value="Genomic_DNA"/>
</dbReference>
<evidence type="ECO:0000313" key="1">
    <source>
        <dbReference type="EMBL" id="MFA0812324.1"/>
    </source>
</evidence>
<protein>
    <submittedName>
        <fullName evidence="1">Uncharacterized protein</fullName>
    </submittedName>
</protein>
<evidence type="ECO:0000313" key="2">
    <source>
        <dbReference type="Proteomes" id="UP001569428"/>
    </source>
</evidence>
<name>A0ABV4P1Z2_9GAMM</name>
<dbReference type="SUPFAM" id="SSF51430">
    <property type="entry name" value="NAD(P)-linked oxidoreductase"/>
    <property type="match status" value="1"/>
</dbReference>